<reference evidence="5 6" key="1">
    <citation type="submission" date="2021-03" db="EMBL/GenBank/DDBJ databases">
        <title>Antimicrobial resistance genes in bacteria isolated from Japanese honey, and their potential for conferring macrolide and lincosamide resistance in the American foulbrood pathogen Paenibacillus larvae.</title>
        <authorList>
            <person name="Okamoto M."/>
            <person name="Kumagai M."/>
            <person name="Kanamori H."/>
            <person name="Takamatsu D."/>
        </authorList>
    </citation>
    <scope>NUCLEOTIDE SEQUENCE [LARGE SCALE GENOMIC DNA]</scope>
    <source>
        <strain evidence="5 6">J8TS2</strain>
    </source>
</reference>
<evidence type="ECO:0000313" key="6">
    <source>
        <dbReference type="Proteomes" id="UP000679950"/>
    </source>
</evidence>
<dbReference type="InterPro" id="IPR003646">
    <property type="entry name" value="SH3-like_bac-type"/>
</dbReference>
<dbReference type="PANTHER" id="PTHR30404:SF0">
    <property type="entry name" value="N-ACETYLMURAMOYL-L-ALANINE AMIDASE AMIC"/>
    <property type="match status" value="1"/>
</dbReference>
<feature type="signal peptide" evidence="3">
    <location>
        <begin position="1"/>
        <end position="24"/>
    </location>
</feature>
<dbReference type="RefSeq" id="WP_212965948.1">
    <property type="nucleotide sequence ID" value="NZ_BORB01000009.1"/>
</dbReference>
<keyword evidence="1" id="KW-0378">Hydrolase</keyword>
<dbReference type="SUPFAM" id="SSF53187">
    <property type="entry name" value="Zn-dependent exopeptidases"/>
    <property type="match status" value="1"/>
</dbReference>
<dbReference type="Gene3D" id="3.40.630.40">
    <property type="entry name" value="Zn-dependent exopeptidases"/>
    <property type="match status" value="1"/>
</dbReference>
<dbReference type="CDD" id="cd02696">
    <property type="entry name" value="MurNAc-LAA"/>
    <property type="match status" value="1"/>
</dbReference>
<dbReference type="SMART" id="SM00287">
    <property type="entry name" value="SH3b"/>
    <property type="match status" value="2"/>
</dbReference>
<gene>
    <name evidence="5" type="ORF">J8TS2_14350</name>
</gene>
<dbReference type="PANTHER" id="PTHR30404">
    <property type="entry name" value="N-ACETYLMURAMOYL-L-ALANINE AMIDASE"/>
    <property type="match status" value="1"/>
</dbReference>
<evidence type="ECO:0000259" key="4">
    <source>
        <dbReference type="PROSITE" id="PS51781"/>
    </source>
</evidence>
<feature type="domain" description="SH3b" evidence="4">
    <location>
        <begin position="97"/>
        <end position="161"/>
    </location>
</feature>
<comment type="caution">
    <text evidence="5">The sequence shown here is derived from an EMBL/GenBank/DDBJ whole genome shotgun (WGS) entry which is preliminary data.</text>
</comment>
<dbReference type="InterPro" id="IPR050695">
    <property type="entry name" value="N-acetylmuramoyl_amidase_3"/>
</dbReference>
<dbReference type="Pfam" id="PF01520">
    <property type="entry name" value="Amidase_3"/>
    <property type="match status" value="1"/>
</dbReference>
<dbReference type="Gene3D" id="2.30.30.40">
    <property type="entry name" value="SH3 Domains"/>
    <property type="match status" value="2"/>
</dbReference>
<feature type="chain" id="PRO_5045042162" description="SH3b domain-containing protein" evidence="3">
    <location>
        <begin position="25"/>
        <end position="357"/>
    </location>
</feature>
<evidence type="ECO:0000256" key="3">
    <source>
        <dbReference type="SAM" id="SignalP"/>
    </source>
</evidence>
<protein>
    <recommendedName>
        <fullName evidence="4">SH3b domain-containing protein</fullName>
    </recommendedName>
</protein>
<name>A0ABQ4KI02_9BACI</name>
<dbReference type="InterPro" id="IPR002508">
    <property type="entry name" value="MurNAc-LAA_cat"/>
</dbReference>
<evidence type="ECO:0000256" key="1">
    <source>
        <dbReference type="ARBA" id="ARBA00022801"/>
    </source>
</evidence>
<organism evidence="5 6">
    <name type="scientific">Lederbergia ruris</name>
    <dbReference type="NCBI Taxonomy" id="217495"/>
    <lineage>
        <taxon>Bacteria</taxon>
        <taxon>Bacillati</taxon>
        <taxon>Bacillota</taxon>
        <taxon>Bacilli</taxon>
        <taxon>Bacillales</taxon>
        <taxon>Bacillaceae</taxon>
        <taxon>Lederbergia</taxon>
    </lineage>
</organism>
<evidence type="ECO:0000256" key="2">
    <source>
        <dbReference type="ARBA" id="ARBA00023316"/>
    </source>
</evidence>
<dbReference type="EMBL" id="BORB01000009">
    <property type="protein sequence ID" value="GIN57116.1"/>
    <property type="molecule type" value="Genomic_DNA"/>
</dbReference>
<dbReference type="Proteomes" id="UP000679950">
    <property type="component" value="Unassembled WGS sequence"/>
</dbReference>
<keyword evidence="6" id="KW-1185">Reference proteome</keyword>
<sequence>MRILFCSVVITFFSLGLLISSALAEDVETYEVGTSHLNVRSSPSHSAPIIGELQKGDQIRGFEENAFGWVKTYFGGEEAWVASQYLSKQSNTIATKGQEQLVTIVDNDVRVRTGPSTDHGIIHQVSKNSTYPMVNQANDWVEVRLDDGSTGWIAMWLTDMNRESATAPVEEQPKNITSLNGYNIVIDPGHGGEDPGAIGLNNVFEKDITMNMANAVAQKLRDAGATVIMTRDNDYYVSLEKRTQISRDYNTHVFISLHYNAHPAHNIGGIETHYSTGESSYALAKKVQAELVSSTSMRGRGIQQSGFHVIRENNVPSILVELGFITNPNELAYIQTQDYQNHVANGIVEGIRHYFAQ</sequence>
<evidence type="ECO:0000313" key="5">
    <source>
        <dbReference type="EMBL" id="GIN57116.1"/>
    </source>
</evidence>
<dbReference type="Pfam" id="PF08239">
    <property type="entry name" value="SH3_3"/>
    <property type="match status" value="2"/>
</dbReference>
<feature type="domain" description="SH3b" evidence="4">
    <location>
        <begin position="27"/>
        <end position="90"/>
    </location>
</feature>
<dbReference type="PROSITE" id="PS51781">
    <property type="entry name" value="SH3B"/>
    <property type="match status" value="2"/>
</dbReference>
<dbReference type="SMART" id="SM00646">
    <property type="entry name" value="Ami_3"/>
    <property type="match status" value="1"/>
</dbReference>
<keyword evidence="3" id="KW-0732">Signal</keyword>
<accession>A0ABQ4KI02</accession>
<keyword evidence="2" id="KW-0961">Cell wall biogenesis/degradation</keyword>
<proteinExistence type="predicted"/>